<evidence type="ECO:0000313" key="2">
    <source>
        <dbReference type="Proteomes" id="UP001283361"/>
    </source>
</evidence>
<dbReference type="Proteomes" id="UP001283361">
    <property type="component" value="Unassembled WGS sequence"/>
</dbReference>
<sequence length="85" mass="9798">MDLLDSEFGLQIRHVFQGLRDCHYNHVIAFGVRYDPTCQNAGQGMSKFKKAEMLYSYKDIFGKTSYNGVNILNPLSFNRAAIVWF</sequence>
<proteinExistence type="predicted"/>
<accession>A0AAE1B8G3</accession>
<dbReference type="EMBL" id="JAWDGP010000288">
    <property type="protein sequence ID" value="KAK3801638.1"/>
    <property type="molecule type" value="Genomic_DNA"/>
</dbReference>
<organism evidence="1 2">
    <name type="scientific">Elysia crispata</name>
    <name type="common">lettuce slug</name>
    <dbReference type="NCBI Taxonomy" id="231223"/>
    <lineage>
        <taxon>Eukaryota</taxon>
        <taxon>Metazoa</taxon>
        <taxon>Spiralia</taxon>
        <taxon>Lophotrochozoa</taxon>
        <taxon>Mollusca</taxon>
        <taxon>Gastropoda</taxon>
        <taxon>Heterobranchia</taxon>
        <taxon>Euthyneura</taxon>
        <taxon>Panpulmonata</taxon>
        <taxon>Sacoglossa</taxon>
        <taxon>Placobranchoidea</taxon>
        <taxon>Plakobranchidae</taxon>
        <taxon>Elysia</taxon>
    </lineage>
</organism>
<gene>
    <name evidence="1" type="ORF">RRG08_062881</name>
</gene>
<comment type="caution">
    <text evidence="1">The sequence shown here is derived from an EMBL/GenBank/DDBJ whole genome shotgun (WGS) entry which is preliminary data.</text>
</comment>
<evidence type="ECO:0000313" key="1">
    <source>
        <dbReference type="EMBL" id="KAK3801638.1"/>
    </source>
</evidence>
<name>A0AAE1B8G3_9GAST</name>
<reference evidence="1" key="1">
    <citation type="journal article" date="2023" name="G3 (Bethesda)">
        <title>A reference genome for the long-term kleptoplast-retaining sea slug Elysia crispata morphotype clarki.</title>
        <authorList>
            <person name="Eastman K.E."/>
            <person name="Pendleton A.L."/>
            <person name="Shaikh M.A."/>
            <person name="Suttiyut T."/>
            <person name="Ogas R."/>
            <person name="Tomko P."/>
            <person name="Gavelis G."/>
            <person name="Widhalm J.R."/>
            <person name="Wisecaver J.H."/>
        </authorList>
    </citation>
    <scope>NUCLEOTIDE SEQUENCE</scope>
    <source>
        <strain evidence="1">ECLA1</strain>
    </source>
</reference>
<dbReference type="AlphaFoldDB" id="A0AAE1B8G3"/>
<keyword evidence="2" id="KW-1185">Reference proteome</keyword>
<protein>
    <submittedName>
        <fullName evidence="1">Uncharacterized protein</fullName>
    </submittedName>
</protein>